<keyword evidence="3" id="KW-1185">Reference proteome</keyword>
<accession>A0A1Z5HNZ2</accession>
<gene>
    <name evidence="2" type="ORF">KKC1_03960</name>
</gene>
<dbReference type="Proteomes" id="UP000197032">
    <property type="component" value="Unassembled WGS sequence"/>
</dbReference>
<evidence type="ECO:0000256" key="1">
    <source>
        <dbReference type="SAM" id="MobiDB-lite"/>
    </source>
</evidence>
<protein>
    <submittedName>
        <fullName evidence="2">Uncharacterized protein</fullName>
    </submittedName>
</protein>
<proteinExistence type="predicted"/>
<feature type="region of interest" description="Disordered" evidence="1">
    <location>
        <begin position="19"/>
        <end position="48"/>
    </location>
</feature>
<comment type="caution">
    <text evidence="2">The sequence shown here is derived from an EMBL/GenBank/DDBJ whole genome shotgun (WGS) entry which is preliminary data.</text>
</comment>
<organism evidence="2 3">
    <name type="scientific">Calderihabitans maritimus</name>
    <dbReference type="NCBI Taxonomy" id="1246530"/>
    <lineage>
        <taxon>Bacteria</taxon>
        <taxon>Bacillati</taxon>
        <taxon>Bacillota</taxon>
        <taxon>Clostridia</taxon>
        <taxon>Neomoorellales</taxon>
        <taxon>Calderihabitantaceae</taxon>
        <taxon>Calderihabitans</taxon>
    </lineage>
</organism>
<dbReference type="EMBL" id="BDGJ01000010">
    <property type="protein sequence ID" value="GAW91234.1"/>
    <property type="molecule type" value="Genomic_DNA"/>
</dbReference>
<evidence type="ECO:0000313" key="3">
    <source>
        <dbReference type="Proteomes" id="UP000197032"/>
    </source>
</evidence>
<evidence type="ECO:0000313" key="2">
    <source>
        <dbReference type="EMBL" id="GAW91234.1"/>
    </source>
</evidence>
<reference evidence="3" key="1">
    <citation type="journal article" date="2017" name="Appl. Environ. Microbiol.">
        <title>Genomic analysis of Calderihabitans maritimus KKC1, a thermophilic hydrogenogenic carboxydotrophic bacterium isolated from marine sediment.</title>
        <authorList>
            <person name="Omae K."/>
            <person name="Yoneda Y."/>
            <person name="Fukuyama Y."/>
            <person name="Yoshida T."/>
            <person name="Sako Y."/>
        </authorList>
    </citation>
    <scope>NUCLEOTIDE SEQUENCE [LARGE SCALE GENOMIC DNA]</scope>
    <source>
        <strain evidence="3">KKC1</strain>
    </source>
</reference>
<feature type="compositionally biased region" description="Polar residues" evidence="1">
    <location>
        <begin position="39"/>
        <end position="48"/>
    </location>
</feature>
<name>A0A1Z5HNZ2_9FIRM</name>
<sequence>MATLKPIAGGEDAGFLAGDLLHPPNSNTSIKTKIDANLPRQNTRYHLP</sequence>
<dbReference type="AlphaFoldDB" id="A0A1Z5HNZ2"/>